<dbReference type="CDD" id="cd24029">
    <property type="entry name" value="ASKHA_NBD_HSP70_DnaK_HscA_HscC"/>
    <property type="match status" value="1"/>
</dbReference>
<evidence type="ECO:0000256" key="3">
    <source>
        <dbReference type="SAM" id="MobiDB-lite"/>
    </source>
</evidence>
<dbReference type="Pfam" id="PF00012">
    <property type="entry name" value="HSP70"/>
    <property type="match status" value="2"/>
</dbReference>
<dbReference type="Gene3D" id="3.30.30.30">
    <property type="match status" value="1"/>
</dbReference>
<feature type="region of interest" description="Disordered" evidence="3">
    <location>
        <begin position="1"/>
        <end position="26"/>
    </location>
</feature>
<feature type="region of interest" description="Disordered" evidence="3">
    <location>
        <begin position="360"/>
        <end position="387"/>
    </location>
</feature>
<evidence type="ECO:0008006" key="6">
    <source>
        <dbReference type="Google" id="ProtNLM"/>
    </source>
</evidence>
<dbReference type="PRINTS" id="PR00301">
    <property type="entry name" value="HEATSHOCK70"/>
</dbReference>
<dbReference type="GO" id="GO:0005524">
    <property type="term" value="F:ATP binding"/>
    <property type="evidence" value="ECO:0007669"/>
    <property type="project" value="UniProtKB-KW"/>
</dbReference>
<dbReference type="PROSITE" id="PS01036">
    <property type="entry name" value="HSP70_3"/>
    <property type="match status" value="1"/>
</dbReference>
<organism evidence="4 5">
    <name type="scientific">Apatococcus lobatus</name>
    <dbReference type="NCBI Taxonomy" id="904363"/>
    <lineage>
        <taxon>Eukaryota</taxon>
        <taxon>Viridiplantae</taxon>
        <taxon>Chlorophyta</taxon>
        <taxon>core chlorophytes</taxon>
        <taxon>Trebouxiophyceae</taxon>
        <taxon>Chlorellales</taxon>
        <taxon>Chlorellaceae</taxon>
        <taxon>Apatococcus</taxon>
    </lineage>
</organism>
<dbReference type="InterPro" id="IPR043129">
    <property type="entry name" value="ATPase_NBD"/>
</dbReference>
<dbReference type="PANTHER" id="PTHR19375">
    <property type="entry name" value="HEAT SHOCK PROTEIN 70KDA"/>
    <property type="match status" value="1"/>
</dbReference>
<evidence type="ECO:0000256" key="2">
    <source>
        <dbReference type="ARBA" id="ARBA00022840"/>
    </source>
</evidence>
<dbReference type="Proteomes" id="UP001438707">
    <property type="component" value="Unassembled WGS sequence"/>
</dbReference>
<dbReference type="FunFam" id="3.90.640.10:FF:000003">
    <property type="entry name" value="Molecular chaperone DnaK"/>
    <property type="match status" value="1"/>
</dbReference>
<dbReference type="Gene3D" id="3.90.640.10">
    <property type="entry name" value="Actin, Chain A, domain 4"/>
    <property type="match status" value="1"/>
</dbReference>
<reference evidence="4 5" key="1">
    <citation type="journal article" date="2024" name="Nat. Commun.">
        <title>Phylogenomics reveals the evolutionary origins of lichenization in chlorophyte algae.</title>
        <authorList>
            <person name="Puginier C."/>
            <person name="Libourel C."/>
            <person name="Otte J."/>
            <person name="Skaloud P."/>
            <person name="Haon M."/>
            <person name="Grisel S."/>
            <person name="Petersen M."/>
            <person name="Berrin J.G."/>
            <person name="Delaux P.M."/>
            <person name="Dal Grande F."/>
            <person name="Keller J."/>
        </authorList>
    </citation>
    <scope>NUCLEOTIDE SEQUENCE [LARGE SCALE GENOMIC DNA]</scope>
    <source>
        <strain evidence="4 5">SAG 2145</strain>
    </source>
</reference>
<evidence type="ECO:0000256" key="1">
    <source>
        <dbReference type="ARBA" id="ARBA00022741"/>
    </source>
</evidence>
<keyword evidence="2" id="KW-0067">ATP-binding</keyword>
<dbReference type="AlphaFoldDB" id="A0AAW1RHF8"/>
<protein>
    <recommendedName>
        <fullName evidence="6">Molecular chaperone DnaK</fullName>
    </recommendedName>
</protein>
<accession>A0AAW1RHF8</accession>
<sequence>MRPGSLGHVVKPCSEPRSSPARPAKGQATRAQIAGIDFGTSNSAIAVPGKKRPRIVEHQPSGRPTLPSVVNFPADGVVLIGEEAQRSQQGLTLYSVKRLIGRTFRGAADLIPSLGYEVTEGEGGNVVIPCPAASEGNLLPEEIASLIISHLLQSAEESCGSHITKAVISVPAYFDSRQKAAIIQAGTMAGLETVRLVREPVAAAMAYGLNLKQDQTVLVFDLGGGTLDVSLLEVGGGTIEVLSSGGDPFLGGDDWTGAIVQWLIKDHLRPAGIDTSSRSVQRNLRAVAEAAKIRLSDSETVALGMPFRDRSGAPLRVELSREKFDQLAAPLFSRARDALDRAAWQAGVDLQTAMDERDELARRARRSGGGRRNKGSSASPEIATEIRPKRRAPLSKILLVGGATRMPSVPRFLENMTGTQPVATNLDPDQAVALGAAIQAGMLEGTLGDLMVMDPLQAGLLRALASRHTQNQQMLGSSDAKLQ</sequence>
<gene>
    <name evidence="4" type="ORF">WJX74_002754</name>
</gene>
<dbReference type="GO" id="GO:0140662">
    <property type="term" value="F:ATP-dependent protein folding chaperone"/>
    <property type="evidence" value="ECO:0007669"/>
    <property type="project" value="InterPro"/>
</dbReference>
<keyword evidence="5" id="KW-1185">Reference proteome</keyword>
<dbReference type="Gene3D" id="3.30.420.40">
    <property type="match status" value="4"/>
</dbReference>
<dbReference type="EMBL" id="JALJOS010000011">
    <property type="protein sequence ID" value="KAK9832956.1"/>
    <property type="molecule type" value="Genomic_DNA"/>
</dbReference>
<dbReference type="SUPFAM" id="SSF53067">
    <property type="entry name" value="Actin-like ATPase domain"/>
    <property type="match status" value="2"/>
</dbReference>
<comment type="caution">
    <text evidence="4">The sequence shown here is derived from an EMBL/GenBank/DDBJ whole genome shotgun (WGS) entry which is preliminary data.</text>
</comment>
<name>A0AAW1RHF8_9CHLO</name>
<dbReference type="InterPro" id="IPR013126">
    <property type="entry name" value="Hsp_70_fam"/>
</dbReference>
<evidence type="ECO:0000313" key="5">
    <source>
        <dbReference type="Proteomes" id="UP001438707"/>
    </source>
</evidence>
<proteinExistence type="predicted"/>
<dbReference type="PROSITE" id="PS00329">
    <property type="entry name" value="HSP70_2"/>
    <property type="match status" value="1"/>
</dbReference>
<evidence type="ECO:0000313" key="4">
    <source>
        <dbReference type="EMBL" id="KAK9832956.1"/>
    </source>
</evidence>
<feature type="compositionally biased region" description="Basic residues" evidence="3">
    <location>
        <begin position="363"/>
        <end position="374"/>
    </location>
</feature>
<dbReference type="InterPro" id="IPR018181">
    <property type="entry name" value="Heat_shock_70_CS"/>
</dbReference>
<keyword evidence="1" id="KW-0547">Nucleotide-binding</keyword>